<dbReference type="InterPro" id="IPR025877">
    <property type="entry name" value="MobA-like_NTP_Trfase"/>
</dbReference>
<keyword evidence="1 4" id="KW-0808">Transferase</keyword>
<sequence>MKGTKHSSSLRRRGGRKIHECLILAAGNGSRIVSLSGGLPKPLVKVKGQSLLEHVMLAARDAGIDRFVVVVGYGAGVMRAWLDNWSLQGISITVVENPDYHKDNGISVLKAHRYLEGPFLLLMADHIFEPDMARALLRQPLIEGDVILAVDSKLNRIFDLDDATKVRREGGHVVDIGKQITAYDGYDTGMFLCSARIFDALESATQGGNCSLSDGMRLLGKTGSLRAFDIGKAAWQDVDTPEALAHAETILDRQFRHASLHDVIHHA</sequence>
<evidence type="ECO:0000256" key="2">
    <source>
        <dbReference type="ARBA" id="ARBA00022695"/>
    </source>
</evidence>
<proteinExistence type="predicted"/>
<dbReference type="InterPro" id="IPR050065">
    <property type="entry name" value="GlmU-like"/>
</dbReference>
<keyword evidence="2" id="KW-0548">Nucleotidyltransferase</keyword>
<dbReference type="PANTHER" id="PTHR43584">
    <property type="entry name" value="NUCLEOTIDYL TRANSFERASE"/>
    <property type="match status" value="1"/>
</dbReference>
<dbReference type="Pfam" id="PF12804">
    <property type="entry name" value="NTP_transf_3"/>
    <property type="match status" value="1"/>
</dbReference>
<dbReference type="AlphaFoldDB" id="A0A7G8BLM6"/>
<keyword evidence="5" id="KW-1185">Reference proteome</keyword>
<dbReference type="PANTHER" id="PTHR43584:SF8">
    <property type="entry name" value="N-ACETYLMURAMATE ALPHA-1-PHOSPHATE URIDYLYLTRANSFERASE"/>
    <property type="match status" value="1"/>
</dbReference>
<dbReference type="InterPro" id="IPR029044">
    <property type="entry name" value="Nucleotide-diphossugar_trans"/>
</dbReference>
<dbReference type="RefSeq" id="WP_186744879.1">
    <property type="nucleotide sequence ID" value="NZ_CP060394.1"/>
</dbReference>
<dbReference type="Gene3D" id="3.90.550.10">
    <property type="entry name" value="Spore Coat Polysaccharide Biosynthesis Protein SpsA, Chain A"/>
    <property type="match status" value="1"/>
</dbReference>
<evidence type="ECO:0000256" key="1">
    <source>
        <dbReference type="ARBA" id="ARBA00022679"/>
    </source>
</evidence>
<dbReference type="SUPFAM" id="SSF53448">
    <property type="entry name" value="Nucleotide-diphospho-sugar transferases"/>
    <property type="match status" value="1"/>
</dbReference>
<evidence type="ECO:0000313" key="4">
    <source>
        <dbReference type="EMBL" id="QNI33446.1"/>
    </source>
</evidence>
<protein>
    <submittedName>
        <fullName evidence="4">NTP transferase domain-containing protein</fullName>
    </submittedName>
</protein>
<feature type="domain" description="MobA-like NTP transferase" evidence="3">
    <location>
        <begin position="21"/>
        <end position="204"/>
    </location>
</feature>
<evidence type="ECO:0000259" key="3">
    <source>
        <dbReference type="Pfam" id="PF12804"/>
    </source>
</evidence>
<dbReference type="EMBL" id="CP060394">
    <property type="protein sequence ID" value="QNI33446.1"/>
    <property type="molecule type" value="Genomic_DNA"/>
</dbReference>
<dbReference type="GO" id="GO:0016779">
    <property type="term" value="F:nucleotidyltransferase activity"/>
    <property type="evidence" value="ECO:0007669"/>
    <property type="project" value="UniProtKB-KW"/>
</dbReference>
<accession>A0A7G8BLM6</accession>
<dbReference type="Proteomes" id="UP000515312">
    <property type="component" value="Chromosome"/>
</dbReference>
<evidence type="ECO:0000313" key="5">
    <source>
        <dbReference type="Proteomes" id="UP000515312"/>
    </source>
</evidence>
<dbReference type="KEGG" id="adin:H7849_05720"/>
<organism evidence="4 5">
    <name type="scientific">Alloacidobacterium dinghuense</name>
    <dbReference type="NCBI Taxonomy" id="2763107"/>
    <lineage>
        <taxon>Bacteria</taxon>
        <taxon>Pseudomonadati</taxon>
        <taxon>Acidobacteriota</taxon>
        <taxon>Terriglobia</taxon>
        <taxon>Terriglobales</taxon>
        <taxon>Acidobacteriaceae</taxon>
        <taxon>Alloacidobacterium</taxon>
    </lineage>
</organism>
<reference evidence="4 5" key="1">
    <citation type="submission" date="2020-08" db="EMBL/GenBank/DDBJ databases">
        <title>Edaphobacter telluris sp. nov. and Acidobacterium dinghuensis sp. nov., two acidobacteria isolated from forest soil.</title>
        <authorList>
            <person name="Fu J."/>
            <person name="Qiu L."/>
        </authorList>
    </citation>
    <scope>NUCLEOTIDE SEQUENCE [LARGE SCALE GENOMIC DNA]</scope>
    <source>
        <strain evidence="4">4Y35</strain>
    </source>
</reference>
<name>A0A7G8BLM6_9BACT</name>
<gene>
    <name evidence="4" type="ORF">H7849_05720</name>
</gene>